<comment type="caution">
    <text evidence="2">The sequence shown here is derived from an EMBL/GenBank/DDBJ whole genome shotgun (WGS) entry which is preliminary data.</text>
</comment>
<dbReference type="InterPro" id="IPR032466">
    <property type="entry name" value="Metal_Hydrolase"/>
</dbReference>
<dbReference type="InterPro" id="IPR013108">
    <property type="entry name" value="Amidohydro_3"/>
</dbReference>
<gene>
    <name evidence="2" type="ORF">A3H78_04960</name>
</gene>
<organism evidence="2 3">
    <name type="scientific">Candidatus Roizmanbacteria bacterium RIFCSPLOWO2_02_FULL_36_11</name>
    <dbReference type="NCBI Taxonomy" id="1802071"/>
    <lineage>
        <taxon>Bacteria</taxon>
        <taxon>Candidatus Roizmaniibacteriota</taxon>
    </lineage>
</organism>
<dbReference type="Gene3D" id="3.20.20.140">
    <property type="entry name" value="Metal-dependent hydrolases"/>
    <property type="match status" value="1"/>
</dbReference>
<dbReference type="EMBL" id="MGAV01000002">
    <property type="protein sequence ID" value="OGK55488.1"/>
    <property type="molecule type" value="Genomic_DNA"/>
</dbReference>
<dbReference type="InterPro" id="IPR052349">
    <property type="entry name" value="Metallo-hydrolase_Enzymes"/>
</dbReference>
<protein>
    <recommendedName>
        <fullName evidence="1">Amidohydrolase 3 domain-containing protein</fullName>
    </recommendedName>
</protein>
<dbReference type="NCBIfam" id="NF005365">
    <property type="entry name" value="PRK06886.1"/>
    <property type="match status" value="1"/>
</dbReference>
<dbReference type="PANTHER" id="PTHR32027">
    <property type="entry name" value="CYTOSINE DEAMINASE"/>
    <property type="match status" value="1"/>
</dbReference>
<evidence type="ECO:0000313" key="3">
    <source>
        <dbReference type="Proteomes" id="UP000177418"/>
    </source>
</evidence>
<dbReference type="AlphaFoldDB" id="A0A1F7JIN3"/>
<dbReference type="SUPFAM" id="SSF51556">
    <property type="entry name" value="Metallo-dependent hydrolases"/>
    <property type="match status" value="1"/>
</dbReference>
<dbReference type="GO" id="GO:0016814">
    <property type="term" value="F:hydrolase activity, acting on carbon-nitrogen (but not peptide) bonds, in cyclic amidines"/>
    <property type="evidence" value="ECO:0007669"/>
    <property type="project" value="TreeGrafter"/>
</dbReference>
<accession>A0A1F7JIN3</accession>
<dbReference type="Proteomes" id="UP000177418">
    <property type="component" value="Unassembled WGS sequence"/>
</dbReference>
<evidence type="ECO:0000259" key="1">
    <source>
        <dbReference type="Pfam" id="PF07969"/>
    </source>
</evidence>
<dbReference type="Pfam" id="PF07969">
    <property type="entry name" value="Amidohydro_3"/>
    <property type="match status" value="1"/>
</dbReference>
<sequence>MSEMRKNNPWNFKELILDEIKKNGGWINAHVHADRAFTIHPQKLADYKKYSLEQKWDLVDDVKKNASVDEYYRRISQALELMISQGVTAVCSNIDIDPIAEDRAIKGAIKAREVYKDKITIIYSNQVIKGVIEKQARYWFDRGAELVDIIGGLPERDKRDYDKYEEHLDIIFQTAKKLKKRLHIHADQFNRIEDKGTEMICNKTEEYGLQGRVSIIHALSIAAHNKAYREKVYKKLRNTDISVIACPTAWIDSKRKEELQPFHNSVTPIDEMIPAGITVALGTDNIADFMVPFCDADLWYDLKLLAIANRYVTEIDELVKIATVNGRKVLGLKPDDPGSS</sequence>
<reference evidence="2 3" key="1">
    <citation type="journal article" date="2016" name="Nat. Commun.">
        <title>Thousands of microbial genomes shed light on interconnected biogeochemical processes in an aquifer system.</title>
        <authorList>
            <person name="Anantharaman K."/>
            <person name="Brown C.T."/>
            <person name="Hug L.A."/>
            <person name="Sharon I."/>
            <person name="Castelle C.J."/>
            <person name="Probst A.J."/>
            <person name="Thomas B.C."/>
            <person name="Singh A."/>
            <person name="Wilkins M.J."/>
            <person name="Karaoz U."/>
            <person name="Brodie E.L."/>
            <person name="Williams K.H."/>
            <person name="Hubbard S.S."/>
            <person name="Banfield J.F."/>
        </authorList>
    </citation>
    <scope>NUCLEOTIDE SEQUENCE [LARGE SCALE GENOMIC DNA]</scope>
</reference>
<evidence type="ECO:0000313" key="2">
    <source>
        <dbReference type="EMBL" id="OGK55488.1"/>
    </source>
</evidence>
<name>A0A1F7JIN3_9BACT</name>
<dbReference type="PANTHER" id="PTHR32027:SF9">
    <property type="entry name" value="BLL3847 PROTEIN"/>
    <property type="match status" value="1"/>
</dbReference>
<feature type="domain" description="Amidohydrolase 3" evidence="1">
    <location>
        <begin position="49"/>
        <end position="293"/>
    </location>
</feature>
<proteinExistence type="predicted"/>